<dbReference type="AlphaFoldDB" id="A0A7Y9E7S2"/>
<name>A0A7Y9E7S2_9ACTN</name>
<dbReference type="PANTHER" id="PTHR33993">
    <property type="entry name" value="GLYOXALASE-RELATED"/>
    <property type="match status" value="1"/>
</dbReference>
<dbReference type="CDD" id="cd07247">
    <property type="entry name" value="SgaA_N_like"/>
    <property type="match status" value="2"/>
</dbReference>
<gene>
    <name evidence="2" type="ORF">BJZ21_002867</name>
</gene>
<dbReference type="Proteomes" id="UP000535511">
    <property type="component" value="Unassembled WGS sequence"/>
</dbReference>
<proteinExistence type="predicted"/>
<evidence type="ECO:0000313" key="2">
    <source>
        <dbReference type="EMBL" id="NYD42784.1"/>
    </source>
</evidence>
<dbReference type="PROSITE" id="PS51819">
    <property type="entry name" value="VOC"/>
    <property type="match status" value="2"/>
</dbReference>
<feature type="domain" description="VOC" evidence="1">
    <location>
        <begin position="7"/>
        <end position="121"/>
    </location>
</feature>
<accession>A0A7Y9E7S2</accession>
<comment type="caution">
    <text evidence="2">The sequence shown here is derived from an EMBL/GenBank/DDBJ whole genome shotgun (WGS) entry which is preliminary data.</text>
</comment>
<dbReference type="InterPro" id="IPR052164">
    <property type="entry name" value="Anthracycline_SecMetBiosynth"/>
</dbReference>
<dbReference type="InterPro" id="IPR041581">
    <property type="entry name" value="Glyoxalase_6"/>
</dbReference>
<evidence type="ECO:0000259" key="1">
    <source>
        <dbReference type="PROSITE" id="PS51819"/>
    </source>
</evidence>
<organism evidence="2 3">
    <name type="scientific">Nocardioides panaciterrulae</name>
    <dbReference type="NCBI Taxonomy" id="661492"/>
    <lineage>
        <taxon>Bacteria</taxon>
        <taxon>Bacillati</taxon>
        <taxon>Actinomycetota</taxon>
        <taxon>Actinomycetes</taxon>
        <taxon>Propionibacteriales</taxon>
        <taxon>Nocardioidaceae</taxon>
        <taxon>Nocardioides</taxon>
    </lineage>
</organism>
<dbReference type="InterPro" id="IPR037523">
    <property type="entry name" value="VOC_core"/>
</dbReference>
<protein>
    <recommendedName>
        <fullName evidence="1">VOC domain-containing protein</fullName>
    </recommendedName>
</protein>
<dbReference type="EMBL" id="JACCBG010000001">
    <property type="protein sequence ID" value="NYD42784.1"/>
    <property type="molecule type" value="Genomic_DNA"/>
</dbReference>
<evidence type="ECO:0000313" key="3">
    <source>
        <dbReference type="Proteomes" id="UP000535511"/>
    </source>
</evidence>
<dbReference type="Gene3D" id="3.10.180.10">
    <property type="entry name" value="2,3-Dihydroxybiphenyl 1,2-Dioxygenase, domain 1"/>
    <property type="match status" value="2"/>
</dbReference>
<reference evidence="2 3" key="1">
    <citation type="submission" date="2020-07" db="EMBL/GenBank/DDBJ databases">
        <title>Sequencing the genomes of 1000 actinobacteria strains.</title>
        <authorList>
            <person name="Klenk H.-P."/>
        </authorList>
    </citation>
    <scope>NUCLEOTIDE SEQUENCE [LARGE SCALE GENOMIC DNA]</scope>
    <source>
        <strain evidence="2 3">DSM 21350</strain>
    </source>
</reference>
<feature type="domain" description="VOC" evidence="1">
    <location>
        <begin position="135"/>
        <end position="250"/>
    </location>
</feature>
<sequence length="253" mass="27164">MSTMPGEPCWIELFTTDTDAAAAFYGRLFGWTATEPDEQYGGYRMFEREGRPVAGLMRKDASMAGPSAWSVYLATDDAAATVRKARDAGAQVVVEPMQVGELGHMAMVVDPAGAAVGAWQALSFPGTVDRAVDGAPAWFEVLSKDYETSVRFYADVFGWDVQTMSDTPDFRYTTLGRDEHARAGIMDAAAMLGERPSRWQCYLQVADTDAAVERAVGAGGSVVVPPDDTPYGRPAVLLDPEGVPFALMGPATD</sequence>
<dbReference type="SUPFAM" id="SSF54593">
    <property type="entry name" value="Glyoxalase/Bleomycin resistance protein/Dihydroxybiphenyl dioxygenase"/>
    <property type="match status" value="2"/>
</dbReference>
<dbReference type="RefSeq" id="WP_179664377.1">
    <property type="nucleotide sequence ID" value="NZ_JACCBG010000001.1"/>
</dbReference>
<dbReference type="PANTHER" id="PTHR33993:SF10">
    <property type="entry name" value="CONSERVED PROTEIN"/>
    <property type="match status" value="1"/>
</dbReference>
<dbReference type="InterPro" id="IPR029068">
    <property type="entry name" value="Glyas_Bleomycin-R_OHBP_Dase"/>
</dbReference>
<dbReference type="Pfam" id="PF18029">
    <property type="entry name" value="Glyoxalase_6"/>
    <property type="match status" value="1"/>
</dbReference>
<dbReference type="InterPro" id="IPR004360">
    <property type="entry name" value="Glyas_Fos-R_dOase_dom"/>
</dbReference>
<keyword evidence="3" id="KW-1185">Reference proteome</keyword>
<dbReference type="Pfam" id="PF00903">
    <property type="entry name" value="Glyoxalase"/>
    <property type="match status" value="1"/>
</dbReference>